<gene>
    <name evidence="5" type="ORF">H8S62_05725</name>
</gene>
<evidence type="ECO:0000259" key="4">
    <source>
        <dbReference type="Pfam" id="PF24568"/>
    </source>
</evidence>
<comment type="caution">
    <text evidence="5">The sequence shown here is derived from an EMBL/GenBank/DDBJ whole genome shotgun (WGS) entry which is preliminary data.</text>
</comment>
<keyword evidence="6" id="KW-1185">Reference proteome</keyword>
<dbReference type="Gene3D" id="2.70.70.10">
    <property type="entry name" value="Glucose Permease (Domain IIA)"/>
    <property type="match status" value="1"/>
</dbReference>
<reference evidence="5" key="1">
    <citation type="submission" date="2020-08" db="EMBL/GenBank/DDBJ databases">
        <title>Genome public.</title>
        <authorList>
            <person name="Liu C."/>
            <person name="Sun Q."/>
        </authorList>
    </citation>
    <scope>NUCLEOTIDE SEQUENCE</scope>
    <source>
        <strain evidence="5">NSJ-52</strain>
    </source>
</reference>
<feature type="coiled-coil region" evidence="2">
    <location>
        <begin position="187"/>
        <end position="277"/>
    </location>
</feature>
<dbReference type="InterPro" id="IPR011055">
    <property type="entry name" value="Dup_hybrid_motif"/>
</dbReference>
<sequence>MAQKNQKQQKKKGYWDGRRIVVAVLALVMALLLLLPMFTMILGGAHAATEAELRDQISSLKGDAADMKDKKAELQQQLSNVKGVKDQALQEKQIRDQELAYIDQEISNTEQQIAYYDQLILREESNLVQAQAKEQAQYELFCKRVRAMEEAGNTSYWSILFSAGSFSELLSRAVDIQDVMDYDNAVIEQLQADRQAVADTLASLEEAQAEQQSQKELLDQQRDEQAIKVAEAIQVLKDAEADVAATQKLLDEQAAEEERVNAAIAKAQKDLEEKIRQNQIKFAVSGDWMYPLPTSCMTLTSAFGYRIHPITGRPHSHTGTDIAAPYGTAIKAVKSGVVTISEYGSSYGNYVVISHGDGTSSLYAHMSKRGVSAGQVVNQGDTIGYVGSTGNSTGNHLHLEIRVNGTRVNPEKYWPNLPFYRKYNE</sequence>
<dbReference type="CDD" id="cd12797">
    <property type="entry name" value="M23_peptidase"/>
    <property type="match status" value="1"/>
</dbReference>
<dbReference type="RefSeq" id="WP_155148202.1">
    <property type="nucleotide sequence ID" value="NZ_JACOPQ010000003.1"/>
</dbReference>
<name>A0A8J6MC86_9FIRM</name>
<dbReference type="PANTHER" id="PTHR21666:SF270">
    <property type="entry name" value="MUREIN HYDROLASE ACTIVATOR ENVC"/>
    <property type="match status" value="1"/>
</dbReference>
<accession>A0A8J6MC86</accession>
<dbReference type="PANTHER" id="PTHR21666">
    <property type="entry name" value="PEPTIDASE-RELATED"/>
    <property type="match status" value="1"/>
</dbReference>
<proteinExistence type="predicted"/>
<feature type="domain" description="Peptidoglycan hydrolase PcsB coiled-coil" evidence="4">
    <location>
        <begin position="131"/>
        <end position="199"/>
    </location>
</feature>
<dbReference type="SUPFAM" id="SSF51261">
    <property type="entry name" value="Duplicated hybrid motif"/>
    <property type="match status" value="1"/>
</dbReference>
<feature type="coiled-coil region" evidence="2">
    <location>
        <begin position="50"/>
        <end position="91"/>
    </location>
</feature>
<organism evidence="5 6">
    <name type="scientific">Lawsonibacter faecis</name>
    <dbReference type="NCBI Taxonomy" id="2763052"/>
    <lineage>
        <taxon>Bacteria</taxon>
        <taxon>Bacillati</taxon>
        <taxon>Bacillota</taxon>
        <taxon>Clostridia</taxon>
        <taxon>Eubacteriales</taxon>
        <taxon>Oscillospiraceae</taxon>
        <taxon>Lawsonibacter</taxon>
    </lineage>
</organism>
<dbReference type="InterPro" id="IPR050570">
    <property type="entry name" value="Cell_wall_metabolism_enzyme"/>
</dbReference>
<dbReference type="EMBL" id="JACOPQ010000003">
    <property type="protein sequence ID" value="MBC5736505.1"/>
    <property type="molecule type" value="Genomic_DNA"/>
</dbReference>
<dbReference type="InterPro" id="IPR016047">
    <property type="entry name" value="M23ase_b-sheet_dom"/>
</dbReference>
<evidence type="ECO:0000256" key="1">
    <source>
        <dbReference type="ARBA" id="ARBA00022729"/>
    </source>
</evidence>
<evidence type="ECO:0000313" key="6">
    <source>
        <dbReference type="Proteomes" id="UP000607645"/>
    </source>
</evidence>
<dbReference type="Gene3D" id="6.10.250.3150">
    <property type="match status" value="1"/>
</dbReference>
<dbReference type="Proteomes" id="UP000607645">
    <property type="component" value="Unassembled WGS sequence"/>
</dbReference>
<dbReference type="Pfam" id="PF01551">
    <property type="entry name" value="Peptidase_M23"/>
    <property type="match status" value="1"/>
</dbReference>
<evidence type="ECO:0000313" key="5">
    <source>
        <dbReference type="EMBL" id="MBC5736505.1"/>
    </source>
</evidence>
<feature type="domain" description="M23ase beta-sheet core" evidence="3">
    <location>
        <begin position="316"/>
        <end position="410"/>
    </location>
</feature>
<dbReference type="Pfam" id="PF24568">
    <property type="entry name" value="CC_PcsB"/>
    <property type="match status" value="1"/>
</dbReference>
<keyword evidence="1" id="KW-0732">Signal</keyword>
<evidence type="ECO:0000259" key="3">
    <source>
        <dbReference type="Pfam" id="PF01551"/>
    </source>
</evidence>
<protein>
    <submittedName>
        <fullName evidence="5">Peptidoglycan DD-metalloendopeptidase family protein</fullName>
    </submittedName>
</protein>
<dbReference type="InterPro" id="IPR057309">
    <property type="entry name" value="PcsB_CC"/>
</dbReference>
<dbReference type="AlphaFoldDB" id="A0A8J6MC86"/>
<keyword evidence="2" id="KW-0175">Coiled coil</keyword>
<dbReference type="GO" id="GO:0004222">
    <property type="term" value="F:metalloendopeptidase activity"/>
    <property type="evidence" value="ECO:0007669"/>
    <property type="project" value="TreeGrafter"/>
</dbReference>
<evidence type="ECO:0000256" key="2">
    <source>
        <dbReference type="SAM" id="Coils"/>
    </source>
</evidence>